<dbReference type="FunFam" id="4.10.75.10:FF:000001">
    <property type="entry name" value="Anosmin 1"/>
    <property type="match status" value="1"/>
</dbReference>
<evidence type="ECO:0000256" key="1">
    <source>
        <dbReference type="SAM" id="MobiDB-lite"/>
    </source>
</evidence>
<feature type="compositionally biased region" description="Polar residues" evidence="1">
    <location>
        <begin position="169"/>
        <end position="179"/>
    </location>
</feature>
<keyword evidence="4" id="KW-1185">Reference proteome</keyword>
<gene>
    <name evidence="3" type="ORF">HJG63_000745</name>
</gene>
<reference evidence="3 4" key="1">
    <citation type="journal article" date="2020" name="Nature">
        <title>Six reference-quality genomes reveal evolution of bat adaptations.</title>
        <authorList>
            <person name="Jebb D."/>
            <person name="Huang Z."/>
            <person name="Pippel M."/>
            <person name="Hughes G.M."/>
            <person name="Lavrichenko K."/>
            <person name="Devanna P."/>
            <person name="Winkler S."/>
            <person name="Jermiin L.S."/>
            <person name="Skirmuntt E.C."/>
            <person name="Katzourakis A."/>
            <person name="Burkitt-Gray L."/>
            <person name="Ray D.A."/>
            <person name="Sullivan K.A.M."/>
            <person name="Roscito J.G."/>
            <person name="Kirilenko B.M."/>
            <person name="Davalos L.M."/>
            <person name="Corthals A.P."/>
            <person name="Power M.L."/>
            <person name="Jones G."/>
            <person name="Ransome R.D."/>
            <person name="Dechmann D.K.N."/>
            <person name="Locatelli A.G."/>
            <person name="Puechmaille S.J."/>
            <person name="Fedrigo O."/>
            <person name="Jarvis E.D."/>
            <person name="Hiller M."/>
            <person name="Vernes S.C."/>
            <person name="Myers E.W."/>
            <person name="Teeling E.C."/>
        </authorList>
    </citation>
    <scope>NUCLEOTIDE SEQUENCE [LARGE SCALE GENOMIC DNA]</scope>
    <source>
        <strain evidence="3">MRouAeg1</strain>
        <tissue evidence="3">Muscle</tissue>
    </source>
</reference>
<evidence type="ECO:0000259" key="2">
    <source>
        <dbReference type="PROSITE" id="PS51390"/>
    </source>
</evidence>
<evidence type="ECO:0000313" key="3">
    <source>
        <dbReference type="EMBL" id="KAF6394654.1"/>
    </source>
</evidence>
<dbReference type="Proteomes" id="UP000593571">
    <property type="component" value="Unassembled WGS sequence"/>
</dbReference>
<name>A0A7J8B7J3_ROUAE</name>
<proteinExistence type="predicted"/>
<dbReference type="GO" id="GO:0030414">
    <property type="term" value="F:peptidase inhibitor activity"/>
    <property type="evidence" value="ECO:0007669"/>
    <property type="project" value="InterPro"/>
</dbReference>
<dbReference type="Gene3D" id="4.10.75.10">
    <property type="entry name" value="Elafin-like"/>
    <property type="match status" value="1"/>
</dbReference>
<dbReference type="InterPro" id="IPR008197">
    <property type="entry name" value="WAP_dom"/>
</dbReference>
<organism evidence="3 4">
    <name type="scientific">Rousettus aegyptiacus</name>
    <name type="common">Egyptian fruit bat</name>
    <name type="synonym">Pteropus aegyptiacus</name>
    <dbReference type="NCBI Taxonomy" id="9407"/>
    <lineage>
        <taxon>Eukaryota</taxon>
        <taxon>Metazoa</taxon>
        <taxon>Chordata</taxon>
        <taxon>Craniata</taxon>
        <taxon>Vertebrata</taxon>
        <taxon>Euteleostomi</taxon>
        <taxon>Mammalia</taxon>
        <taxon>Eutheria</taxon>
        <taxon>Laurasiatheria</taxon>
        <taxon>Chiroptera</taxon>
        <taxon>Yinpterochiroptera</taxon>
        <taxon>Pteropodoidea</taxon>
        <taxon>Pteropodidae</taxon>
        <taxon>Rousettinae</taxon>
        <taxon>Rousettus</taxon>
    </lineage>
</organism>
<feature type="domain" description="WAP" evidence="2">
    <location>
        <begin position="93"/>
        <end position="142"/>
    </location>
</feature>
<dbReference type="GO" id="GO:0030182">
    <property type="term" value="P:neuron differentiation"/>
    <property type="evidence" value="ECO:0007669"/>
    <property type="project" value="TreeGrafter"/>
</dbReference>
<accession>A0A7J8B7J3</accession>
<dbReference type="GO" id="GO:0009986">
    <property type="term" value="C:cell surface"/>
    <property type="evidence" value="ECO:0007669"/>
    <property type="project" value="TreeGrafter"/>
</dbReference>
<dbReference type="AlphaFoldDB" id="A0A7J8B7J3"/>
<dbReference type="SMART" id="SM00217">
    <property type="entry name" value="WAP"/>
    <property type="match status" value="1"/>
</dbReference>
<dbReference type="CDD" id="cd00199">
    <property type="entry name" value="WAP"/>
    <property type="match status" value="1"/>
</dbReference>
<dbReference type="InterPro" id="IPR042447">
    <property type="entry name" value="Anosmin-1"/>
</dbReference>
<dbReference type="PRINTS" id="PR00003">
    <property type="entry name" value="4DISULPHCORE"/>
</dbReference>
<dbReference type="PANTHER" id="PTHR14131:SF5">
    <property type="entry name" value="ANOSMIN-1"/>
    <property type="match status" value="1"/>
</dbReference>
<comment type="caution">
    <text evidence="3">The sequence shown here is derived from an EMBL/GenBank/DDBJ whole genome shotgun (WGS) entry which is preliminary data.</text>
</comment>
<evidence type="ECO:0000313" key="4">
    <source>
        <dbReference type="Proteomes" id="UP000593571"/>
    </source>
</evidence>
<dbReference type="PANTHER" id="PTHR14131">
    <property type="entry name" value="ANOSMIN"/>
    <property type="match status" value="1"/>
</dbReference>
<dbReference type="InterPro" id="IPR036645">
    <property type="entry name" value="Elafin-like_sf"/>
</dbReference>
<dbReference type="GO" id="GO:0005576">
    <property type="term" value="C:extracellular region"/>
    <property type="evidence" value="ECO:0007669"/>
    <property type="project" value="InterPro"/>
</dbReference>
<dbReference type="SUPFAM" id="SSF57256">
    <property type="entry name" value="Elafin-like"/>
    <property type="match status" value="1"/>
</dbReference>
<dbReference type="InterPro" id="IPR040957">
    <property type="entry name" value="Anosmin-1_Cys_box"/>
</dbReference>
<dbReference type="EMBL" id="JACASE010000019">
    <property type="protein sequence ID" value="KAF6394654.1"/>
    <property type="molecule type" value="Genomic_DNA"/>
</dbReference>
<feature type="region of interest" description="Disordered" evidence="1">
    <location>
        <begin position="147"/>
        <end position="179"/>
    </location>
</feature>
<protein>
    <submittedName>
        <fullName evidence="3">Anosmin 1</fullName>
    </submittedName>
</protein>
<dbReference type="Pfam" id="PF17869">
    <property type="entry name" value="Cys_box"/>
    <property type="match status" value="1"/>
</dbReference>
<sequence length="179" mass="19535">MKGDGFRFGFGAASFFTAESRSSRREGSVQARTAQTNGSLVWCQNHKQCSKCLEPCKESRELSTEQCHGFCEPLFPKKNYECLTSCEFLKYVLAVRQGDCPAPERASGFAAACVESCAVDGECSGEKKCCSNGCGHTCQVPKTLYRGKRRPGEGGRPRRHRGGEAHGTGHTTRGHLQTC</sequence>
<dbReference type="PROSITE" id="PS51390">
    <property type="entry name" value="WAP"/>
    <property type="match status" value="1"/>
</dbReference>
<dbReference type="Pfam" id="PF00095">
    <property type="entry name" value="WAP"/>
    <property type="match status" value="1"/>
</dbReference>